<sequence>MRSIPKILHIILAAGSSSRMGTPKQLLTIGDTTFIEHAIKEALKVANTNICIVLGANYKTLRDHIDHHPIKIVQNKDWQSGMGSSIRCAVRECIQEGVSYQGILISLIDQPLLGYEHYKIMKEYFYKDETKIIATKLKNKLGVPAILPSQYFDELLKLQSDFGARHLIRQHNDVVSVSANDRGIDIDTQEQYNALLKSDFFSEKW</sequence>
<accession>A0A504JN19</accession>
<comment type="caution">
    <text evidence="2">The sequence shown here is derived from an EMBL/GenBank/DDBJ whole genome shotgun (WGS) entry which is preliminary data.</text>
</comment>
<dbReference type="GO" id="GO:0016779">
    <property type="term" value="F:nucleotidyltransferase activity"/>
    <property type="evidence" value="ECO:0007669"/>
    <property type="project" value="UniProtKB-ARBA"/>
</dbReference>
<dbReference type="OrthoDB" id="9779263at2"/>
<name>A0A504JN19_9FLAO</name>
<proteinExistence type="predicted"/>
<evidence type="ECO:0000313" key="3">
    <source>
        <dbReference type="Proteomes" id="UP000315540"/>
    </source>
</evidence>
<feature type="domain" description="MobA-like NTP transferase" evidence="1">
    <location>
        <begin position="10"/>
        <end position="173"/>
    </location>
</feature>
<evidence type="ECO:0000259" key="1">
    <source>
        <dbReference type="Pfam" id="PF12804"/>
    </source>
</evidence>
<dbReference type="SUPFAM" id="SSF53448">
    <property type="entry name" value="Nucleotide-diphospho-sugar transferases"/>
    <property type="match status" value="1"/>
</dbReference>
<keyword evidence="2" id="KW-0808">Transferase</keyword>
<evidence type="ECO:0000313" key="2">
    <source>
        <dbReference type="EMBL" id="TPN89188.1"/>
    </source>
</evidence>
<organism evidence="2 3">
    <name type="scientific">Aquimarina algicola</name>
    <dbReference type="NCBI Taxonomy" id="2589995"/>
    <lineage>
        <taxon>Bacteria</taxon>
        <taxon>Pseudomonadati</taxon>
        <taxon>Bacteroidota</taxon>
        <taxon>Flavobacteriia</taxon>
        <taxon>Flavobacteriales</taxon>
        <taxon>Flavobacteriaceae</taxon>
        <taxon>Aquimarina</taxon>
    </lineage>
</organism>
<dbReference type="Pfam" id="PF12804">
    <property type="entry name" value="NTP_transf_3"/>
    <property type="match status" value="1"/>
</dbReference>
<gene>
    <name evidence="2" type="ORF">FHK87_02885</name>
</gene>
<dbReference type="InterPro" id="IPR025877">
    <property type="entry name" value="MobA-like_NTP_Trfase"/>
</dbReference>
<dbReference type="RefSeq" id="WP_140589546.1">
    <property type="nucleotide sequence ID" value="NZ_VFWZ01000001.1"/>
</dbReference>
<dbReference type="InterPro" id="IPR029044">
    <property type="entry name" value="Nucleotide-diphossugar_trans"/>
</dbReference>
<protein>
    <submittedName>
        <fullName evidence="2">Nucleotidyltransferase family protein</fullName>
    </submittedName>
</protein>
<dbReference type="EMBL" id="VFWZ01000001">
    <property type="protein sequence ID" value="TPN89188.1"/>
    <property type="molecule type" value="Genomic_DNA"/>
</dbReference>
<dbReference type="PANTHER" id="PTHR43777">
    <property type="entry name" value="MOLYBDENUM COFACTOR CYTIDYLYLTRANSFERASE"/>
    <property type="match status" value="1"/>
</dbReference>
<dbReference type="PANTHER" id="PTHR43777:SF1">
    <property type="entry name" value="MOLYBDENUM COFACTOR CYTIDYLYLTRANSFERASE"/>
    <property type="match status" value="1"/>
</dbReference>
<reference evidence="2 3" key="1">
    <citation type="submission" date="2019-06" db="EMBL/GenBank/DDBJ databases">
        <authorList>
            <person name="Meng X."/>
        </authorList>
    </citation>
    <scope>NUCLEOTIDE SEQUENCE [LARGE SCALE GENOMIC DNA]</scope>
    <source>
        <strain evidence="2 3">M625</strain>
    </source>
</reference>
<dbReference type="Gene3D" id="3.90.550.10">
    <property type="entry name" value="Spore Coat Polysaccharide Biosynthesis Protein SpsA, Chain A"/>
    <property type="match status" value="1"/>
</dbReference>
<dbReference type="AlphaFoldDB" id="A0A504JN19"/>
<keyword evidence="3" id="KW-1185">Reference proteome</keyword>
<dbReference type="Proteomes" id="UP000315540">
    <property type="component" value="Unassembled WGS sequence"/>
</dbReference>
<dbReference type="CDD" id="cd04182">
    <property type="entry name" value="GT_2_like_f"/>
    <property type="match status" value="1"/>
</dbReference>